<dbReference type="Proteomes" id="UP000664859">
    <property type="component" value="Unassembled WGS sequence"/>
</dbReference>
<proteinExistence type="predicted"/>
<comment type="caution">
    <text evidence="3">The sequence shown here is derived from an EMBL/GenBank/DDBJ whole genome shotgun (WGS) entry which is preliminary data.</text>
</comment>
<keyword evidence="1" id="KW-1133">Transmembrane helix</keyword>
<feature type="transmembrane region" description="Helical" evidence="1">
    <location>
        <begin position="36"/>
        <end position="61"/>
    </location>
</feature>
<dbReference type="Pfam" id="PF09335">
    <property type="entry name" value="VTT_dom"/>
    <property type="match status" value="1"/>
</dbReference>
<keyword evidence="1" id="KW-0812">Transmembrane</keyword>
<organism evidence="3 4">
    <name type="scientific">Tribonema minus</name>
    <dbReference type="NCBI Taxonomy" id="303371"/>
    <lineage>
        <taxon>Eukaryota</taxon>
        <taxon>Sar</taxon>
        <taxon>Stramenopiles</taxon>
        <taxon>Ochrophyta</taxon>
        <taxon>PX clade</taxon>
        <taxon>Xanthophyceae</taxon>
        <taxon>Tribonematales</taxon>
        <taxon>Tribonemataceae</taxon>
        <taxon>Tribonema</taxon>
    </lineage>
</organism>
<evidence type="ECO:0000256" key="1">
    <source>
        <dbReference type="SAM" id="Phobius"/>
    </source>
</evidence>
<feature type="transmembrane region" description="Helical" evidence="1">
    <location>
        <begin position="120"/>
        <end position="140"/>
    </location>
</feature>
<evidence type="ECO:0000313" key="3">
    <source>
        <dbReference type="EMBL" id="KAG5192606.1"/>
    </source>
</evidence>
<evidence type="ECO:0000259" key="2">
    <source>
        <dbReference type="Pfam" id="PF09335"/>
    </source>
</evidence>
<dbReference type="PANTHER" id="PTHR46826:SF1">
    <property type="entry name" value="TVP38_TMEM64 FAMILY MEMBRANE PROTEIN YDJX"/>
    <property type="match status" value="1"/>
</dbReference>
<dbReference type="PANTHER" id="PTHR46826">
    <property type="match status" value="1"/>
</dbReference>
<feature type="transmembrane region" description="Helical" evidence="1">
    <location>
        <begin position="9"/>
        <end position="30"/>
    </location>
</feature>
<dbReference type="InterPro" id="IPR032816">
    <property type="entry name" value="VTT_dom"/>
</dbReference>
<reference evidence="3" key="1">
    <citation type="submission" date="2021-02" db="EMBL/GenBank/DDBJ databases">
        <title>First Annotated Genome of the Yellow-green Alga Tribonema minus.</title>
        <authorList>
            <person name="Mahan K.M."/>
        </authorList>
    </citation>
    <scope>NUCLEOTIDE SEQUENCE</scope>
    <source>
        <strain evidence="3">UTEX B ZZ1240</strain>
    </source>
</reference>
<protein>
    <submittedName>
        <fullName evidence="3">Snare associated Golgi protein-domain-containing protein</fullName>
    </submittedName>
</protein>
<dbReference type="OrthoDB" id="166803at2759"/>
<sequence length="198" mass="20873">MIQSAGPMGYLYFGALYVIAEVLAIPALPLTASSGYLFGLVGGTTVVICSATIAAGISFLLGRTFLRKWVEELLGDNAKFKAIDSAIGREGFKIILLLRLSPIFPFAISNYLYGITSVPFWEYLGASMLGFLPGTIAYVYGGGQLGSLVDGGDGGGLPWYGYALGLVAVAATIKLVGDIATKAVAEIEPGIMEEQEWD</sequence>
<name>A0A835ZF34_9STRA</name>
<accession>A0A835ZF34</accession>
<gene>
    <name evidence="3" type="ORF">JKP88DRAFT_229741</name>
</gene>
<dbReference type="AlphaFoldDB" id="A0A835ZF34"/>
<dbReference type="InterPro" id="IPR053240">
    <property type="entry name" value="VTT_domain"/>
</dbReference>
<keyword evidence="4" id="KW-1185">Reference proteome</keyword>
<feature type="domain" description="VTT" evidence="2">
    <location>
        <begin position="25"/>
        <end position="142"/>
    </location>
</feature>
<dbReference type="EMBL" id="JAFCMP010000003">
    <property type="protein sequence ID" value="KAG5192606.1"/>
    <property type="molecule type" value="Genomic_DNA"/>
</dbReference>
<keyword evidence="1" id="KW-0472">Membrane</keyword>
<evidence type="ECO:0000313" key="4">
    <source>
        <dbReference type="Proteomes" id="UP000664859"/>
    </source>
</evidence>